<accession>A0A1I7HYZ5</accession>
<dbReference type="InterPro" id="IPR007627">
    <property type="entry name" value="RNA_pol_sigma70_r2"/>
</dbReference>
<dbReference type="Proteomes" id="UP000183508">
    <property type="component" value="Unassembled WGS sequence"/>
</dbReference>
<keyword evidence="2" id="KW-0731">Sigma factor</keyword>
<dbReference type="InterPro" id="IPR036388">
    <property type="entry name" value="WH-like_DNA-bd_sf"/>
</dbReference>
<dbReference type="InterPro" id="IPR013324">
    <property type="entry name" value="RNA_pol_sigma_r3/r4-like"/>
</dbReference>
<keyword evidence="4" id="KW-0804">Transcription</keyword>
<dbReference type="AlphaFoldDB" id="A0A1I7HYZ5"/>
<dbReference type="SUPFAM" id="SSF88946">
    <property type="entry name" value="Sigma2 domain of RNA polymerase sigma factors"/>
    <property type="match status" value="1"/>
</dbReference>
<dbReference type="Gene3D" id="1.10.10.10">
    <property type="entry name" value="Winged helix-like DNA-binding domain superfamily/Winged helix DNA-binding domain"/>
    <property type="match status" value="1"/>
</dbReference>
<feature type="domain" description="RNA polymerase sigma-70 region 2" evidence="5">
    <location>
        <begin position="25"/>
        <end position="91"/>
    </location>
</feature>
<evidence type="ECO:0000256" key="2">
    <source>
        <dbReference type="ARBA" id="ARBA00023082"/>
    </source>
</evidence>
<reference evidence="7" key="1">
    <citation type="submission" date="2016-10" db="EMBL/GenBank/DDBJ databases">
        <authorList>
            <person name="Varghese N."/>
        </authorList>
    </citation>
    <scope>NUCLEOTIDE SEQUENCE [LARGE SCALE GENOMIC DNA]</scope>
    <source>
        <strain evidence="7">DSM 17980</strain>
    </source>
</reference>
<gene>
    <name evidence="6" type="ORF">SAMN05421543_105186</name>
</gene>
<evidence type="ECO:0000256" key="4">
    <source>
        <dbReference type="ARBA" id="ARBA00023163"/>
    </source>
</evidence>
<evidence type="ECO:0000256" key="3">
    <source>
        <dbReference type="ARBA" id="ARBA00023125"/>
    </source>
</evidence>
<dbReference type="GO" id="GO:0003677">
    <property type="term" value="F:DNA binding"/>
    <property type="evidence" value="ECO:0007669"/>
    <property type="project" value="UniProtKB-KW"/>
</dbReference>
<keyword evidence="1" id="KW-0805">Transcription regulation</keyword>
<dbReference type="GO" id="GO:0006352">
    <property type="term" value="P:DNA-templated transcription initiation"/>
    <property type="evidence" value="ECO:0007669"/>
    <property type="project" value="InterPro"/>
</dbReference>
<dbReference type="PANTHER" id="PTHR30385">
    <property type="entry name" value="SIGMA FACTOR F FLAGELLAR"/>
    <property type="match status" value="1"/>
</dbReference>
<organism evidence="6 7">
    <name type="scientific">Alicyclobacillus macrosporangiidus</name>
    <dbReference type="NCBI Taxonomy" id="392015"/>
    <lineage>
        <taxon>Bacteria</taxon>
        <taxon>Bacillati</taxon>
        <taxon>Bacillota</taxon>
        <taxon>Bacilli</taxon>
        <taxon>Bacillales</taxon>
        <taxon>Alicyclobacillaceae</taxon>
        <taxon>Alicyclobacillus</taxon>
    </lineage>
</organism>
<protein>
    <submittedName>
        <fullName evidence="6">RNA polymerase sigma-70 factor, ECF subfamily</fullName>
    </submittedName>
</protein>
<dbReference type="InterPro" id="IPR014284">
    <property type="entry name" value="RNA_pol_sigma-70_dom"/>
</dbReference>
<evidence type="ECO:0000313" key="7">
    <source>
        <dbReference type="Proteomes" id="UP000183508"/>
    </source>
</evidence>
<dbReference type="EMBL" id="FPBV01000005">
    <property type="protein sequence ID" value="SFU65952.1"/>
    <property type="molecule type" value="Genomic_DNA"/>
</dbReference>
<dbReference type="STRING" id="392015.SAMN05421543_105186"/>
<dbReference type="InterPro" id="IPR013325">
    <property type="entry name" value="RNA_pol_sigma_r2"/>
</dbReference>
<proteinExistence type="predicted"/>
<dbReference type="GO" id="GO:0016987">
    <property type="term" value="F:sigma factor activity"/>
    <property type="evidence" value="ECO:0007669"/>
    <property type="project" value="UniProtKB-KW"/>
</dbReference>
<dbReference type="RefSeq" id="WP_175511467.1">
    <property type="nucleotide sequence ID" value="NZ_FPBV01000005.1"/>
</dbReference>
<evidence type="ECO:0000256" key="1">
    <source>
        <dbReference type="ARBA" id="ARBA00023015"/>
    </source>
</evidence>
<dbReference type="SUPFAM" id="SSF88659">
    <property type="entry name" value="Sigma3 and sigma4 domains of RNA polymerase sigma factors"/>
    <property type="match status" value="1"/>
</dbReference>
<evidence type="ECO:0000313" key="6">
    <source>
        <dbReference type="EMBL" id="SFU65952.1"/>
    </source>
</evidence>
<dbReference type="Gene3D" id="1.20.120.1810">
    <property type="match status" value="1"/>
</dbReference>
<keyword evidence="7" id="KW-1185">Reference proteome</keyword>
<sequence>MEQQKDWLAEVLAAQQGDMLAMAELVAEFSNVVLAAARRYRGAWYEDAVQEGYVALITAVYAYDPDRSVPFPAFVHAMVRGGVRTAMRREWVRQARWVYDDGGPEGEGWDAVWDRALARGDSSGALGSMVMADGRFGMPEAALEAEWRILFVQAGLSPRERIGVEALVEGWTLPELAARFGVDRETCKTWRKRGLRKLRAALQERN</sequence>
<dbReference type="NCBIfam" id="TIGR02937">
    <property type="entry name" value="sigma70-ECF"/>
    <property type="match status" value="1"/>
</dbReference>
<keyword evidence="3" id="KW-0238">DNA-binding</keyword>
<dbReference type="Pfam" id="PF04542">
    <property type="entry name" value="Sigma70_r2"/>
    <property type="match status" value="1"/>
</dbReference>
<name>A0A1I7HYZ5_9BACL</name>
<evidence type="ECO:0000259" key="5">
    <source>
        <dbReference type="Pfam" id="PF04542"/>
    </source>
</evidence>